<sequence length="421" mass="47406">MSVAPKRGIKRKRGTDEPVKNDSQPYKRPIIAPEVKFRTKLHHGIKEVKKASKIAKTREIQKLVKRIKELREKHGQTQDVLVIEKQLQGLKNLDHESIATEMLARRLQKDRHIQSNEQVKLLVSQELKVEPITKHRDLIENRINSSKILAASVGDLVTSLRELILPPRAADPETVNPVDIMEVGPDEEQDDGWESGSVSDHDHIHQANHDDPKITKVPSISKPPAKALTSSEEEDDDDEGDDNDLIHTKKSRDKLVSQAKTLQDSSSDVEESTFLPSLAVGFTRGDSSASDWSGDEGNVSNKVDLAPRKNRRGQRARKAIWEKKYGKNANHLKKQREDEAAEKKKRIEKALSRVKLQQGKGRHTQNNVPFKDRPKDSGWGKKATVHSTATTEPSLHPSWDAAKKRKAMPMIVPSEGKKITF</sequence>
<feature type="compositionally biased region" description="Basic and acidic residues" evidence="3">
    <location>
        <begin position="199"/>
        <end position="214"/>
    </location>
</feature>
<dbReference type="InterPro" id="IPR037393">
    <property type="entry name" value="Bud22/SRFB1"/>
</dbReference>
<reference evidence="6" key="2">
    <citation type="submission" date="2015-01" db="EMBL/GenBank/DDBJ databases">
        <title>Evolutionary Origins and Diversification of the Mycorrhizal Mutualists.</title>
        <authorList>
            <consortium name="DOE Joint Genome Institute"/>
            <consortium name="Mycorrhizal Genomics Consortium"/>
            <person name="Kohler A."/>
            <person name="Kuo A."/>
            <person name="Nagy L.G."/>
            <person name="Floudas D."/>
            <person name="Copeland A."/>
            <person name="Barry K.W."/>
            <person name="Cichocki N."/>
            <person name="Veneault-Fourrey C."/>
            <person name="LaButti K."/>
            <person name="Lindquist E.A."/>
            <person name="Lipzen A."/>
            <person name="Lundell T."/>
            <person name="Morin E."/>
            <person name="Murat C."/>
            <person name="Riley R."/>
            <person name="Ohm R."/>
            <person name="Sun H."/>
            <person name="Tunlid A."/>
            <person name="Henrissat B."/>
            <person name="Grigoriev I.V."/>
            <person name="Hibbett D.S."/>
            <person name="Martin F."/>
        </authorList>
    </citation>
    <scope>NUCLEOTIDE SEQUENCE [LARGE SCALE GENOMIC DNA]</scope>
    <source>
        <strain evidence="6">MAFF 305830</strain>
    </source>
</reference>
<dbReference type="PANTHER" id="PTHR23325">
    <property type="entry name" value="SERUM RESPONSE FACTOR-BINDING"/>
    <property type="match status" value="1"/>
</dbReference>
<evidence type="ECO:0000256" key="1">
    <source>
        <dbReference type="ARBA" id="ARBA00023054"/>
    </source>
</evidence>
<evidence type="ECO:0000256" key="2">
    <source>
        <dbReference type="SAM" id="Coils"/>
    </source>
</evidence>
<dbReference type="AlphaFoldDB" id="A0A0C2X9D2"/>
<feature type="domain" description="Bud22" evidence="4">
    <location>
        <begin position="41"/>
        <end position="421"/>
    </location>
</feature>
<keyword evidence="6" id="KW-1185">Reference proteome</keyword>
<feature type="compositionally biased region" description="Basic residues" evidence="3">
    <location>
        <begin position="308"/>
        <end position="318"/>
    </location>
</feature>
<reference evidence="5 6" key="1">
    <citation type="submission" date="2014-04" db="EMBL/GenBank/DDBJ databases">
        <authorList>
            <consortium name="DOE Joint Genome Institute"/>
            <person name="Kuo A."/>
            <person name="Zuccaro A."/>
            <person name="Kohler A."/>
            <person name="Nagy L.G."/>
            <person name="Floudas D."/>
            <person name="Copeland A."/>
            <person name="Barry K.W."/>
            <person name="Cichocki N."/>
            <person name="Veneault-Fourrey C."/>
            <person name="LaButti K."/>
            <person name="Lindquist E.A."/>
            <person name="Lipzen A."/>
            <person name="Lundell T."/>
            <person name="Morin E."/>
            <person name="Murat C."/>
            <person name="Sun H."/>
            <person name="Tunlid A."/>
            <person name="Henrissat B."/>
            <person name="Grigoriev I.V."/>
            <person name="Hibbett D.S."/>
            <person name="Martin F."/>
            <person name="Nordberg H.P."/>
            <person name="Cantor M.N."/>
            <person name="Hua S.X."/>
        </authorList>
    </citation>
    <scope>NUCLEOTIDE SEQUENCE [LARGE SCALE GENOMIC DNA]</scope>
    <source>
        <strain evidence="5 6">MAFF 305830</strain>
    </source>
</reference>
<feature type="region of interest" description="Disordered" evidence="3">
    <location>
        <begin position="183"/>
        <end position="421"/>
    </location>
</feature>
<dbReference type="HOGENOM" id="CLU_029647_1_0_1"/>
<dbReference type="Pfam" id="PF09073">
    <property type="entry name" value="BUD22"/>
    <property type="match status" value="1"/>
</dbReference>
<name>A0A0C2X9D2_SERVB</name>
<dbReference type="OrthoDB" id="3364872at2759"/>
<protein>
    <recommendedName>
        <fullName evidence="4">Bud22 domain-containing protein</fullName>
    </recommendedName>
</protein>
<evidence type="ECO:0000313" key="5">
    <source>
        <dbReference type="EMBL" id="KIM25832.1"/>
    </source>
</evidence>
<dbReference type="PANTHER" id="PTHR23325:SF1">
    <property type="entry name" value="SERUM RESPONSE FACTOR-BINDING PROTEIN 1"/>
    <property type="match status" value="1"/>
</dbReference>
<dbReference type="Proteomes" id="UP000054097">
    <property type="component" value="Unassembled WGS sequence"/>
</dbReference>
<feature type="compositionally biased region" description="Acidic residues" evidence="3">
    <location>
        <begin position="184"/>
        <end position="193"/>
    </location>
</feature>
<proteinExistence type="predicted"/>
<gene>
    <name evidence="5" type="ORF">M408DRAFT_25945</name>
</gene>
<dbReference type="EMBL" id="KN824311">
    <property type="protein sequence ID" value="KIM25832.1"/>
    <property type="molecule type" value="Genomic_DNA"/>
</dbReference>
<accession>A0A0C2X9D2</accession>
<dbReference type="GO" id="GO:0005634">
    <property type="term" value="C:nucleus"/>
    <property type="evidence" value="ECO:0007669"/>
    <property type="project" value="TreeGrafter"/>
</dbReference>
<feature type="region of interest" description="Disordered" evidence="3">
    <location>
        <begin position="1"/>
        <end position="31"/>
    </location>
</feature>
<keyword evidence="1 2" id="KW-0175">Coiled coil</keyword>
<dbReference type="GO" id="GO:0030686">
    <property type="term" value="C:90S preribosome"/>
    <property type="evidence" value="ECO:0007669"/>
    <property type="project" value="TreeGrafter"/>
</dbReference>
<feature type="coiled-coil region" evidence="2">
    <location>
        <begin position="53"/>
        <end position="80"/>
    </location>
</feature>
<dbReference type="InterPro" id="IPR015158">
    <property type="entry name" value="Bud22_dom"/>
</dbReference>
<organism evidence="5 6">
    <name type="scientific">Serendipita vermifera MAFF 305830</name>
    <dbReference type="NCBI Taxonomy" id="933852"/>
    <lineage>
        <taxon>Eukaryota</taxon>
        <taxon>Fungi</taxon>
        <taxon>Dikarya</taxon>
        <taxon>Basidiomycota</taxon>
        <taxon>Agaricomycotina</taxon>
        <taxon>Agaricomycetes</taxon>
        <taxon>Sebacinales</taxon>
        <taxon>Serendipitaceae</taxon>
        <taxon>Serendipita</taxon>
    </lineage>
</organism>
<evidence type="ECO:0000313" key="6">
    <source>
        <dbReference type="Proteomes" id="UP000054097"/>
    </source>
</evidence>
<feature type="compositionally biased region" description="Basic and acidic residues" evidence="3">
    <location>
        <begin position="370"/>
        <end position="379"/>
    </location>
</feature>
<dbReference type="GO" id="GO:0030490">
    <property type="term" value="P:maturation of SSU-rRNA"/>
    <property type="evidence" value="ECO:0007669"/>
    <property type="project" value="TreeGrafter"/>
</dbReference>
<feature type="compositionally biased region" description="Acidic residues" evidence="3">
    <location>
        <begin position="231"/>
        <end position="243"/>
    </location>
</feature>
<dbReference type="STRING" id="933852.A0A0C2X9D2"/>
<evidence type="ECO:0000259" key="4">
    <source>
        <dbReference type="Pfam" id="PF09073"/>
    </source>
</evidence>
<evidence type="ECO:0000256" key="3">
    <source>
        <dbReference type="SAM" id="MobiDB-lite"/>
    </source>
</evidence>